<dbReference type="AlphaFoldDB" id="A0A915YFT4"/>
<keyword evidence="2" id="KW-1185">Reference proteome</keyword>
<name>A0A915YFT4_9BACT</name>
<protein>
    <submittedName>
        <fullName evidence="1">Uncharacterized protein</fullName>
    </submittedName>
</protein>
<proteinExistence type="predicted"/>
<gene>
    <name evidence="1" type="ORF">AsAng_0029480</name>
</gene>
<reference evidence="1" key="1">
    <citation type="submission" date="2022-09" db="EMBL/GenBank/DDBJ databases">
        <title>Aureispira anguillicida sp. nov., isolated from Leptocephalus of Japanese eel Anguilla japonica.</title>
        <authorList>
            <person name="Yuasa K."/>
            <person name="Mekata T."/>
            <person name="Ikunari K."/>
        </authorList>
    </citation>
    <scope>NUCLEOTIDE SEQUENCE</scope>
    <source>
        <strain evidence="1">EL160426</strain>
    </source>
</reference>
<organism evidence="1 2">
    <name type="scientific">Aureispira anguillae</name>
    <dbReference type="NCBI Taxonomy" id="2864201"/>
    <lineage>
        <taxon>Bacteria</taxon>
        <taxon>Pseudomonadati</taxon>
        <taxon>Bacteroidota</taxon>
        <taxon>Saprospiria</taxon>
        <taxon>Saprospirales</taxon>
        <taxon>Saprospiraceae</taxon>
        <taxon>Aureispira</taxon>
    </lineage>
</organism>
<dbReference type="EMBL" id="AP026867">
    <property type="protein sequence ID" value="BDS12229.1"/>
    <property type="molecule type" value="Genomic_DNA"/>
</dbReference>
<evidence type="ECO:0000313" key="2">
    <source>
        <dbReference type="Proteomes" id="UP001060919"/>
    </source>
</evidence>
<dbReference type="KEGG" id="aup:AsAng_0029480"/>
<evidence type="ECO:0000313" key="1">
    <source>
        <dbReference type="EMBL" id="BDS12229.1"/>
    </source>
</evidence>
<accession>A0A915YFT4</accession>
<dbReference type="Proteomes" id="UP001060919">
    <property type="component" value="Chromosome"/>
</dbReference>
<sequence length="37" mass="4538">MNEAQLPCTKIQSLEGSFCTFQRMRSLYFRWMNEDYL</sequence>